<dbReference type="AlphaFoldDB" id="A0A4Q2ITS5"/>
<dbReference type="RefSeq" id="WP_129342190.1">
    <property type="nucleotide sequence ID" value="NZ_JACIDD010000002.1"/>
</dbReference>
<evidence type="ECO:0000313" key="1">
    <source>
        <dbReference type="EMBL" id="RXZ31975.1"/>
    </source>
</evidence>
<gene>
    <name evidence="1" type="ORF">EO081_12360</name>
</gene>
<sequence length="139" mass="15432">MRKPYIAGAIALLAVASPLYAQSAVQVVVSQFEHCVSQHRNLTLRQGFVGHVNEGSFVRHRLRTDFNGRLELHGFCDADCSDMDLEVVDQNGYLVVADTTDDDVPIVAFYPDPGVEYTVNAKMFSCSSNRCYYSVATFT</sequence>
<organism evidence="1 2">
    <name type="scientific">Sphingomonas desiccabilis</name>
    <dbReference type="NCBI Taxonomy" id="429134"/>
    <lineage>
        <taxon>Bacteria</taxon>
        <taxon>Pseudomonadati</taxon>
        <taxon>Pseudomonadota</taxon>
        <taxon>Alphaproteobacteria</taxon>
        <taxon>Sphingomonadales</taxon>
        <taxon>Sphingomonadaceae</taxon>
        <taxon>Sphingomonas</taxon>
    </lineage>
</organism>
<accession>A0A4Q2ITS5</accession>
<protein>
    <submittedName>
        <fullName evidence="1">Uncharacterized protein</fullName>
    </submittedName>
</protein>
<reference evidence="1 2" key="1">
    <citation type="submission" date="2019-01" db="EMBL/GenBank/DDBJ databases">
        <title>Sphingomonas mucosissima sp. nov. and Sphingomonas desiccabilis sp. nov., from biological soil crusts in the Colorado Plateau, USA.</title>
        <authorList>
            <person name="Zhu D."/>
        </authorList>
    </citation>
    <scope>NUCLEOTIDE SEQUENCE [LARGE SCALE GENOMIC DNA]</scope>
    <source>
        <strain evidence="1 2">CP1D</strain>
    </source>
</reference>
<evidence type="ECO:0000313" key="2">
    <source>
        <dbReference type="Proteomes" id="UP000292347"/>
    </source>
</evidence>
<dbReference type="EMBL" id="SDPT01000002">
    <property type="protein sequence ID" value="RXZ31975.1"/>
    <property type="molecule type" value="Genomic_DNA"/>
</dbReference>
<dbReference type="OrthoDB" id="71876at2"/>
<proteinExistence type="predicted"/>
<comment type="caution">
    <text evidence="1">The sequence shown here is derived from an EMBL/GenBank/DDBJ whole genome shotgun (WGS) entry which is preliminary data.</text>
</comment>
<dbReference type="Proteomes" id="UP000292347">
    <property type="component" value="Unassembled WGS sequence"/>
</dbReference>
<name>A0A4Q2ITS5_9SPHN</name>
<keyword evidence="2" id="KW-1185">Reference proteome</keyword>